<dbReference type="Gene3D" id="3.40.50.20">
    <property type="match status" value="1"/>
</dbReference>
<evidence type="ECO:0000256" key="2">
    <source>
        <dbReference type="ARBA" id="ARBA00022741"/>
    </source>
</evidence>
<keyword evidence="1" id="KW-0436">Ligase</keyword>
<keyword evidence="2 4" id="KW-0547">Nucleotide-binding</keyword>
<reference evidence="6 7" key="1">
    <citation type="submission" date="2018-11" db="EMBL/GenBank/DDBJ databases">
        <title>Genome sequencing of Paenibacillus sp. KCOM 3021 (= ChDC PVNT-B20).</title>
        <authorList>
            <person name="Kook J.-K."/>
            <person name="Park S.-N."/>
            <person name="Lim Y.K."/>
        </authorList>
    </citation>
    <scope>NUCLEOTIDE SEQUENCE [LARGE SCALE GENOMIC DNA]</scope>
    <source>
        <strain evidence="6 7">KCOM 3021</strain>
    </source>
</reference>
<feature type="domain" description="ATP-grasp" evidence="5">
    <location>
        <begin position="126"/>
        <end position="295"/>
    </location>
</feature>
<accession>A0A3P3U1P6</accession>
<dbReference type="GO" id="GO:0005524">
    <property type="term" value="F:ATP binding"/>
    <property type="evidence" value="ECO:0007669"/>
    <property type="project" value="UniProtKB-UniRule"/>
</dbReference>
<evidence type="ECO:0000256" key="3">
    <source>
        <dbReference type="ARBA" id="ARBA00022840"/>
    </source>
</evidence>
<dbReference type="AlphaFoldDB" id="A0A3P3U1P6"/>
<sequence>MEANATLNILIPSAGGLSGTFLIRHLSHQTIENYHYRIVAADSNRHTAARHLASAFYQVPACHDPDYEQAIYEIVLKENIDIIFPVASYDTPFFAQRKAQLEQMGVQLLVCDMGTHERLHNKKTLYETMRTIGIPVPRYYGTHPPLSYPAIIKPAASSGSRNVCKLENDADYRYWSSKLEEYVVTDFIEGTEFTVDCLFDKSNRLVLSNARERVKMNGGAVVITRQAESAAVLTSILHKIEAHLKIEGPVNFQYIADRENRLFLTDFNTRFASGGLPLTVAAGYDIPNLMIRIMLNQPVDVSNIVPPKGLTMYRYYQEWFTGEP</sequence>
<keyword evidence="3 4" id="KW-0067">ATP-binding</keyword>
<dbReference type="EMBL" id="RRCN01000001">
    <property type="protein sequence ID" value="RRJ64261.1"/>
    <property type="molecule type" value="Genomic_DNA"/>
</dbReference>
<dbReference type="OrthoDB" id="9803907at2"/>
<evidence type="ECO:0000313" key="6">
    <source>
        <dbReference type="EMBL" id="RRJ64261.1"/>
    </source>
</evidence>
<evidence type="ECO:0000259" key="5">
    <source>
        <dbReference type="PROSITE" id="PS50975"/>
    </source>
</evidence>
<keyword evidence="7" id="KW-1185">Reference proteome</keyword>
<dbReference type="PANTHER" id="PTHR43585">
    <property type="entry name" value="FUMIPYRROLE BIOSYNTHESIS PROTEIN C"/>
    <property type="match status" value="1"/>
</dbReference>
<dbReference type="Proteomes" id="UP000267017">
    <property type="component" value="Unassembled WGS sequence"/>
</dbReference>
<dbReference type="Pfam" id="PF21360">
    <property type="entry name" value="PylC-like_N"/>
    <property type="match status" value="1"/>
</dbReference>
<dbReference type="InterPro" id="IPR052032">
    <property type="entry name" value="ATP-dep_AA_Ligase"/>
</dbReference>
<dbReference type="Gene3D" id="3.30.1490.20">
    <property type="entry name" value="ATP-grasp fold, A domain"/>
    <property type="match status" value="1"/>
</dbReference>
<dbReference type="InterPro" id="IPR048764">
    <property type="entry name" value="PylC_N"/>
</dbReference>
<comment type="caution">
    <text evidence="6">The sequence shown here is derived from an EMBL/GenBank/DDBJ whole genome shotgun (WGS) entry which is preliminary data.</text>
</comment>
<dbReference type="PANTHER" id="PTHR43585:SF2">
    <property type="entry name" value="ATP-GRASP ENZYME FSQD"/>
    <property type="match status" value="1"/>
</dbReference>
<dbReference type="GO" id="GO:0046872">
    <property type="term" value="F:metal ion binding"/>
    <property type="evidence" value="ECO:0007669"/>
    <property type="project" value="InterPro"/>
</dbReference>
<name>A0A3P3U1P6_9BACL</name>
<evidence type="ECO:0000256" key="4">
    <source>
        <dbReference type="PROSITE-ProRule" id="PRU00409"/>
    </source>
</evidence>
<dbReference type="InterPro" id="IPR011761">
    <property type="entry name" value="ATP-grasp"/>
</dbReference>
<dbReference type="Pfam" id="PF15632">
    <property type="entry name" value="ATPgrasp_Ter"/>
    <property type="match status" value="1"/>
</dbReference>
<dbReference type="Gene3D" id="3.30.470.20">
    <property type="entry name" value="ATP-grasp fold, B domain"/>
    <property type="match status" value="1"/>
</dbReference>
<gene>
    <name evidence="6" type="ORF">EHV15_16030</name>
</gene>
<evidence type="ECO:0000313" key="7">
    <source>
        <dbReference type="Proteomes" id="UP000267017"/>
    </source>
</evidence>
<dbReference type="RefSeq" id="WP_128632079.1">
    <property type="nucleotide sequence ID" value="NZ_RRCN01000001.1"/>
</dbReference>
<dbReference type="PROSITE" id="PS50975">
    <property type="entry name" value="ATP_GRASP"/>
    <property type="match status" value="1"/>
</dbReference>
<dbReference type="InterPro" id="IPR013815">
    <property type="entry name" value="ATP_grasp_subdomain_1"/>
</dbReference>
<dbReference type="GO" id="GO:0016874">
    <property type="term" value="F:ligase activity"/>
    <property type="evidence" value="ECO:0007669"/>
    <property type="project" value="UniProtKB-KW"/>
</dbReference>
<organism evidence="6 7">
    <name type="scientific">Paenibacillus oralis</name>
    <dbReference type="NCBI Taxonomy" id="2490856"/>
    <lineage>
        <taxon>Bacteria</taxon>
        <taxon>Bacillati</taxon>
        <taxon>Bacillota</taxon>
        <taxon>Bacilli</taxon>
        <taxon>Bacillales</taxon>
        <taxon>Paenibacillaceae</taxon>
        <taxon>Paenibacillus</taxon>
    </lineage>
</organism>
<protein>
    <submittedName>
        <fullName evidence="6">ATP-grasp domain-containing protein</fullName>
    </submittedName>
</protein>
<evidence type="ECO:0000256" key="1">
    <source>
        <dbReference type="ARBA" id="ARBA00022598"/>
    </source>
</evidence>
<dbReference type="SUPFAM" id="SSF56059">
    <property type="entry name" value="Glutathione synthetase ATP-binding domain-like"/>
    <property type="match status" value="1"/>
</dbReference>
<proteinExistence type="predicted"/>